<gene>
    <name evidence="2" type="ORF">CAPTEDRAFT_193159</name>
</gene>
<evidence type="ECO:0000313" key="4">
    <source>
        <dbReference type="Proteomes" id="UP000014760"/>
    </source>
</evidence>
<dbReference type="Proteomes" id="UP000014760">
    <property type="component" value="Unassembled WGS sequence"/>
</dbReference>
<dbReference type="AlphaFoldDB" id="R7UMM4"/>
<keyword evidence="4" id="KW-1185">Reference proteome</keyword>
<reference evidence="3" key="3">
    <citation type="submission" date="2015-06" db="UniProtKB">
        <authorList>
            <consortium name="EnsemblMetazoa"/>
        </authorList>
    </citation>
    <scope>IDENTIFICATION</scope>
</reference>
<dbReference type="HOGENOM" id="CLU_1697185_0_0_1"/>
<name>R7UMM4_CAPTE</name>
<reference evidence="4" key="1">
    <citation type="submission" date="2012-12" db="EMBL/GenBank/DDBJ databases">
        <authorList>
            <person name="Hellsten U."/>
            <person name="Grimwood J."/>
            <person name="Chapman J.A."/>
            <person name="Shapiro H."/>
            <person name="Aerts A."/>
            <person name="Otillar R.P."/>
            <person name="Terry A.Y."/>
            <person name="Boore J.L."/>
            <person name="Simakov O."/>
            <person name="Marletaz F."/>
            <person name="Cho S.-J."/>
            <person name="Edsinger-Gonzales E."/>
            <person name="Havlak P."/>
            <person name="Kuo D.-H."/>
            <person name="Larsson T."/>
            <person name="Lv J."/>
            <person name="Arendt D."/>
            <person name="Savage R."/>
            <person name="Osoegawa K."/>
            <person name="de Jong P."/>
            <person name="Lindberg D.R."/>
            <person name="Seaver E.C."/>
            <person name="Weisblat D.A."/>
            <person name="Putnam N.H."/>
            <person name="Grigoriev I.V."/>
            <person name="Rokhsar D.S."/>
        </authorList>
    </citation>
    <scope>NUCLEOTIDE SEQUENCE</scope>
    <source>
        <strain evidence="4">I ESC-2004</strain>
    </source>
</reference>
<feature type="region of interest" description="Disordered" evidence="1">
    <location>
        <begin position="125"/>
        <end position="155"/>
    </location>
</feature>
<evidence type="ECO:0000313" key="2">
    <source>
        <dbReference type="EMBL" id="ELU07789.1"/>
    </source>
</evidence>
<proteinExistence type="predicted"/>
<evidence type="ECO:0000256" key="1">
    <source>
        <dbReference type="SAM" id="MobiDB-lite"/>
    </source>
</evidence>
<sequence length="155" mass="17663">MPPKRSIANILQTLIEITPNLLKRRRARAIEADVCTAEEYSNLDDHVETCQVASDNDIIDTIKESKSAQTERRFTFDPLVNHDHRSRKAVDVVFLKDDITRTLLLDEIVTSTRWRQDAQGLISPDGYKDGGWTQSFKSPANERHIRQEAPSTTSN</sequence>
<evidence type="ECO:0000313" key="3">
    <source>
        <dbReference type="EnsemblMetazoa" id="CapteP193159"/>
    </source>
</evidence>
<dbReference type="EnsemblMetazoa" id="CapteT193159">
    <property type="protein sequence ID" value="CapteP193159"/>
    <property type="gene ID" value="CapteG193159"/>
</dbReference>
<protein>
    <submittedName>
        <fullName evidence="2 3">Uncharacterized protein</fullName>
    </submittedName>
</protein>
<dbReference type="EMBL" id="AMQN01001114">
    <property type="status" value="NOT_ANNOTATED_CDS"/>
    <property type="molecule type" value="Genomic_DNA"/>
</dbReference>
<accession>R7UMM4</accession>
<dbReference type="EMBL" id="KB299619">
    <property type="protein sequence ID" value="ELU07789.1"/>
    <property type="molecule type" value="Genomic_DNA"/>
</dbReference>
<organism evidence="2">
    <name type="scientific">Capitella teleta</name>
    <name type="common">Polychaete worm</name>
    <dbReference type="NCBI Taxonomy" id="283909"/>
    <lineage>
        <taxon>Eukaryota</taxon>
        <taxon>Metazoa</taxon>
        <taxon>Spiralia</taxon>
        <taxon>Lophotrochozoa</taxon>
        <taxon>Annelida</taxon>
        <taxon>Polychaeta</taxon>
        <taxon>Sedentaria</taxon>
        <taxon>Scolecida</taxon>
        <taxon>Capitellidae</taxon>
        <taxon>Capitella</taxon>
    </lineage>
</organism>
<reference evidence="2 4" key="2">
    <citation type="journal article" date="2013" name="Nature">
        <title>Insights into bilaterian evolution from three spiralian genomes.</title>
        <authorList>
            <person name="Simakov O."/>
            <person name="Marletaz F."/>
            <person name="Cho S.J."/>
            <person name="Edsinger-Gonzales E."/>
            <person name="Havlak P."/>
            <person name="Hellsten U."/>
            <person name="Kuo D.H."/>
            <person name="Larsson T."/>
            <person name="Lv J."/>
            <person name="Arendt D."/>
            <person name="Savage R."/>
            <person name="Osoegawa K."/>
            <person name="de Jong P."/>
            <person name="Grimwood J."/>
            <person name="Chapman J.A."/>
            <person name="Shapiro H."/>
            <person name="Aerts A."/>
            <person name="Otillar R.P."/>
            <person name="Terry A.Y."/>
            <person name="Boore J.L."/>
            <person name="Grigoriev I.V."/>
            <person name="Lindberg D.R."/>
            <person name="Seaver E.C."/>
            <person name="Weisblat D.A."/>
            <person name="Putnam N.H."/>
            <person name="Rokhsar D.S."/>
        </authorList>
    </citation>
    <scope>NUCLEOTIDE SEQUENCE</scope>
    <source>
        <strain evidence="2 4">I ESC-2004</strain>
    </source>
</reference>